<organism evidence="2 3">
    <name type="scientific">Cucurbita argyrosperma subsp. sororia</name>
    <dbReference type="NCBI Taxonomy" id="37648"/>
    <lineage>
        <taxon>Eukaryota</taxon>
        <taxon>Viridiplantae</taxon>
        <taxon>Streptophyta</taxon>
        <taxon>Embryophyta</taxon>
        <taxon>Tracheophyta</taxon>
        <taxon>Spermatophyta</taxon>
        <taxon>Magnoliopsida</taxon>
        <taxon>eudicotyledons</taxon>
        <taxon>Gunneridae</taxon>
        <taxon>Pentapetalae</taxon>
        <taxon>rosids</taxon>
        <taxon>fabids</taxon>
        <taxon>Cucurbitales</taxon>
        <taxon>Cucurbitaceae</taxon>
        <taxon>Cucurbiteae</taxon>
        <taxon>Cucurbita</taxon>
    </lineage>
</organism>
<reference evidence="2 3" key="1">
    <citation type="journal article" date="2021" name="Hortic Res">
        <title>The domestication of Cucurbita argyrosperma as revealed by the genome of its wild relative.</title>
        <authorList>
            <person name="Barrera-Redondo J."/>
            <person name="Sanchez-de la Vega G."/>
            <person name="Aguirre-Liguori J.A."/>
            <person name="Castellanos-Morales G."/>
            <person name="Gutierrez-Guerrero Y.T."/>
            <person name="Aguirre-Dugua X."/>
            <person name="Aguirre-Planter E."/>
            <person name="Tenaillon M.I."/>
            <person name="Lira-Saade R."/>
            <person name="Eguiarte L.E."/>
        </authorList>
    </citation>
    <scope>NUCLEOTIDE SEQUENCE [LARGE SCALE GENOMIC DNA]</scope>
    <source>
        <strain evidence="2">JBR-2021</strain>
    </source>
</reference>
<accession>A0AAV6NQE3</accession>
<proteinExistence type="predicted"/>
<name>A0AAV6NQE3_9ROSI</name>
<dbReference type="AlphaFoldDB" id="A0AAV6NQE3"/>
<dbReference type="Proteomes" id="UP000685013">
    <property type="component" value="Chromosome 4"/>
</dbReference>
<keyword evidence="3" id="KW-1185">Reference proteome</keyword>
<evidence type="ECO:0000256" key="1">
    <source>
        <dbReference type="SAM" id="MobiDB-lite"/>
    </source>
</evidence>
<dbReference type="EMBL" id="JAGKQH010000004">
    <property type="protein sequence ID" value="KAG6600970.1"/>
    <property type="molecule type" value="Genomic_DNA"/>
</dbReference>
<comment type="caution">
    <text evidence="2">The sequence shown here is derived from an EMBL/GenBank/DDBJ whole genome shotgun (WGS) entry which is preliminary data.</text>
</comment>
<gene>
    <name evidence="2" type="ORF">SDJN03_06203</name>
</gene>
<evidence type="ECO:0000313" key="3">
    <source>
        <dbReference type="Proteomes" id="UP000685013"/>
    </source>
</evidence>
<feature type="region of interest" description="Disordered" evidence="1">
    <location>
        <begin position="1"/>
        <end position="21"/>
    </location>
</feature>
<feature type="non-terminal residue" evidence="2">
    <location>
        <position position="1"/>
    </location>
</feature>
<sequence>MEVSITEMLPTKPEVSVPSPPDLSLVRGKTLLRAATMASYLHIAAANGIINSSRNGKPSHSLGFSGLE</sequence>
<evidence type="ECO:0000313" key="2">
    <source>
        <dbReference type="EMBL" id="KAG6600970.1"/>
    </source>
</evidence>
<protein>
    <submittedName>
        <fullName evidence="2">Uncharacterized protein</fullName>
    </submittedName>
</protein>